<sequence length="192" mass="19603">MSRVTERIAIELASLGVDYAELASCLAAWPPSLLEPISTVTGTATIAATSSQPSSLSPFSKSIATDSTTASLPTPSGSSSAKAASSISASNSVPVSCSSFTPLTVATSAAAALLAPSSPPVTSTVTGEIRIPDTREISPIPSFVAAARQTSKAVNRLAGMMETRLAEFWRDGLAFAENVKTVLKTRDGLEVG</sequence>
<accession>A0A3S5CGU6</accession>
<organism evidence="1 2">
    <name type="scientific">Protopolystoma xenopodis</name>
    <dbReference type="NCBI Taxonomy" id="117903"/>
    <lineage>
        <taxon>Eukaryota</taxon>
        <taxon>Metazoa</taxon>
        <taxon>Spiralia</taxon>
        <taxon>Lophotrochozoa</taxon>
        <taxon>Platyhelminthes</taxon>
        <taxon>Monogenea</taxon>
        <taxon>Polyopisthocotylea</taxon>
        <taxon>Polystomatidea</taxon>
        <taxon>Polystomatidae</taxon>
        <taxon>Protopolystoma</taxon>
    </lineage>
</organism>
<evidence type="ECO:0000313" key="2">
    <source>
        <dbReference type="Proteomes" id="UP000784294"/>
    </source>
</evidence>
<proteinExistence type="predicted"/>
<keyword evidence="2" id="KW-1185">Reference proteome</keyword>
<dbReference type="Proteomes" id="UP000784294">
    <property type="component" value="Unassembled WGS sequence"/>
</dbReference>
<dbReference type="AlphaFoldDB" id="A0A3S5CGU6"/>
<dbReference type="EMBL" id="CAAALY010044889">
    <property type="protein sequence ID" value="VEL20132.1"/>
    <property type="molecule type" value="Genomic_DNA"/>
</dbReference>
<protein>
    <submittedName>
        <fullName evidence="1">Uncharacterized protein</fullName>
    </submittedName>
</protein>
<gene>
    <name evidence="1" type="ORF">PXEA_LOCUS13572</name>
</gene>
<reference evidence="1" key="1">
    <citation type="submission" date="2018-11" db="EMBL/GenBank/DDBJ databases">
        <authorList>
            <consortium name="Pathogen Informatics"/>
        </authorList>
    </citation>
    <scope>NUCLEOTIDE SEQUENCE</scope>
</reference>
<evidence type="ECO:0000313" key="1">
    <source>
        <dbReference type="EMBL" id="VEL20132.1"/>
    </source>
</evidence>
<name>A0A3S5CGU6_9PLAT</name>
<comment type="caution">
    <text evidence="1">The sequence shown here is derived from an EMBL/GenBank/DDBJ whole genome shotgun (WGS) entry which is preliminary data.</text>
</comment>